<evidence type="ECO:0000313" key="6">
    <source>
        <dbReference type="Proteomes" id="UP000076871"/>
    </source>
</evidence>
<dbReference type="CDD" id="cd00030">
    <property type="entry name" value="C2"/>
    <property type="match status" value="1"/>
</dbReference>
<gene>
    <name evidence="5" type="ORF">LAESUDRAFT_720386</name>
</gene>
<accession>A0A165H3F9</accession>
<evidence type="ECO:0000256" key="3">
    <source>
        <dbReference type="SAM" id="MobiDB-lite"/>
    </source>
</evidence>
<dbReference type="PANTHER" id="PTHR45911:SF4">
    <property type="entry name" value="MULTIPLE C2 AND TRANSMEMBRANE DOMAIN-CONTAINING PROTEIN"/>
    <property type="match status" value="1"/>
</dbReference>
<dbReference type="GeneID" id="63824833"/>
<evidence type="ECO:0000256" key="2">
    <source>
        <dbReference type="ARBA" id="ARBA00022837"/>
    </source>
</evidence>
<evidence type="ECO:0000259" key="4">
    <source>
        <dbReference type="PROSITE" id="PS50004"/>
    </source>
</evidence>
<dbReference type="PANTHER" id="PTHR45911">
    <property type="entry name" value="C2 DOMAIN-CONTAINING PROTEIN"/>
    <property type="match status" value="1"/>
</dbReference>
<dbReference type="Proteomes" id="UP000076871">
    <property type="component" value="Unassembled WGS sequence"/>
</dbReference>
<dbReference type="InterPro" id="IPR035892">
    <property type="entry name" value="C2_domain_sf"/>
</dbReference>
<evidence type="ECO:0000313" key="5">
    <source>
        <dbReference type="EMBL" id="KZT11191.1"/>
    </source>
</evidence>
<dbReference type="GO" id="GO:0016020">
    <property type="term" value="C:membrane"/>
    <property type="evidence" value="ECO:0007669"/>
    <property type="project" value="TreeGrafter"/>
</dbReference>
<sequence length="476" mass="53589">MPGHKNPLQISSIIDRVQAAVTSRSKLEPPDPLAAATAESLAQGKPFEMDFVDLTVHFVSASGLPKMDVVGSADPYFVARLDNKISYISAVITSTRSPVWNEVWRVRNVPHNSTLTVEVMDKDSNSLTDDYIGHFLTAVTPGETEFRIEDRALKRNRGTFRLNIEIMPSRDPAASDFPYDFDGPVRYSTHYSPTVGRLTQADSRLYTTWKVYIKGVHRFFGDSVQHWNRDYAKARSIFQGPTALAIRTVIHTGHRMLYARTVSNGFGFIDGPEDVHHLFHGHAARDESGPSARNPFVHRIKPATYTYVIAVDDDSWRFSETGAKFLVNMASKHALHSNCAEAVRFSGEFHPRPKGGWENFQDEMRDEDVEWELVVDNKSGTYAPDCAMLPAVKALLEYNLPGFAVVTYDYMDPALQRSTDACRAYAMSKRGISPEDLSPDDHPEKETLLERASSFLHRGHVKDEADYEPEEMQGER</sequence>
<organism evidence="5 6">
    <name type="scientific">Laetiporus sulphureus 93-53</name>
    <dbReference type="NCBI Taxonomy" id="1314785"/>
    <lineage>
        <taxon>Eukaryota</taxon>
        <taxon>Fungi</taxon>
        <taxon>Dikarya</taxon>
        <taxon>Basidiomycota</taxon>
        <taxon>Agaricomycotina</taxon>
        <taxon>Agaricomycetes</taxon>
        <taxon>Polyporales</taxon>
        <taxon>Laetiporus</taxon>
    </lineage>
</organism>
<reference evidence="5 6" key="1">
    <citation type="journal article" date="2016" name="Mol. Biol. Evol.">
        <title>Comparative Genomics of Early-Diverging Mushroom-Forming Fungi Provides Insights into the Origins of Lignocellulose Decay Capabilities.</title>
        <authorList>
            <person name="Nagy L.G."/>
            <person name="Riley R."/>
            <person name="Tritt A."/>
            <person name="Adam C."/>
            <person name="Daum C."/>
            <person name="Floudas D."/>
            <person name="Sun H."/>
            <person name="Yadav J.S."/>
            <person name="Pangilinan J."/>
            <person name="Larsson K.H."/>
            <person name="Matsuura K."/>
            <person name="Barry K."/>
            <person name="Labutti K."/>
            <person name="Kuo R."/>
            <person name="Ohm R.A."/>
            <person name="Bhattacharya S.S."/>
            <person name="Shirouzu T."/>
            <person name="Yoshinaga Y."/>
            <person name="Martin F.M."/>
            <person name="Grigoriev I.V."/>
            <person name="Hibbett D.S."/>
        </authorList>
    </citation>
    <scope>NUCLEOTIDE SEQUENCE [LARGE SCALE GENOMIC DNA]</scope>
    <source>
        <strain evidence="5 6">93-53</strain>
    </source>
</reference>
<dbReference type="SMART" id="SM00239">
    <property type="entry name" value="C2"/>
    <property type="match status" value="1"/>
</dbReference>
<dbReference type="RefSeq" id="XP_040768931.1">
    <property type="nucleotide sequence ID" value="XM_040907804.1"/>
</dbReference>
<protein>
    <recommendedName>
        <fullName evidence="4">C2 domain-containing protein</fullName>
    </recommendedName>
</protein>
<dbReference type="Gene3D" id="2.60.40.150">
    <property type="entry name" value="C2 domain"/>
    <property type="match status" value="1"/>
</dbReference>
<dbReference type="OrthoDB" id="73919at2759"/>
<dbReference type="STRING" id="1314785.A0A165H3F9"/>
<feature type="domain" description="C2" evidence="4">
    <location>
        <begin position="28"/>
        <end position="153"/>
    </location>
</feature>
<feature type="compositionally biased region" description="Acidic residues" evidence="3">
    <location>
        <begin position="465"/>
        <end position="476"/>
    </location>
</feature>
<dbReference type="PROSITE" id="PS50004">
    <property type="entry name" value="C2"/>
    <property type="match status" value="1"/>
</dbReference>
<keyword evidence="2" id="KW-0106">Calcium</keyword>
<name>A0A165H3F9_9APHY</name>
<dbReference type="SUPFAM" id="SSF49562">
    <property type="entry name" value="C2 domain (Calcium/lipid-binding domain, CaLB)"/>
    <property type="match status" value="1"/>
</dbReference>
<dbReference type="AlphaFoldDB" id="A0A165H3F9"/>
<dbReference type="InterPro" id="IPR000008">
    <property type="entry name" value="C2_dom"/>
</dbReference>
<feature type="region of interest" description="Disordered" evidence="3">
    <location>
        <begin position="457"/>
        <end position="476"/>
    </location>
</feature>
<dbReference type="GO" id="GO:0005509">
    <property type="term" value="F:calcium ion binding"/>
    <property type="evidence" value="ECO:0007669"/>
    <property type="project" value="TreeGrafter"/>
</dbReference>
<keyword evidence="1" id="KW-0479">Metal-binding</keyword>
<dbReference type="EMBL" id="KV427607">
    <property type="protein sequence ID" value="KZT11191.1"/>
    <property type="molecule type" value="Genomic_DNA"/>
</dbReference>
<dbReference type="InParanoid" id="A0A165H3F9"/>
<dbReference type="Pfam" id="PF00168">
    <property type="entry name" value="C2"/>
    <property type="match status" value="1"/>
</dbReference>
<keyword evidence="6" id="KW-1185">Reference proteome</keyword>
<proteinExistence type="predicted"/>
<evidence type="ECO:0000256" key="1">
    <source>
        <dbReference type="ARBA" id="ARBA00022723"/>
    </source>
</evidence>